<proteinExistence type="predicted"/>
<dbReference type="Proteomes" id="UP000006727">
    <property type="component" value="Chromosome 20"/>
</dbReference>
<evidence type="ECO:0000313" key="3">
    <source>
        <dbReference type="Proteomes" id="UP000006727"/>
    </source>
</evidence>
<keyword evidence="3" id="KW-1185">Reference proteome</keyword>
<name>A0A2K1IVV1_PHYPA</name>
<reference evidence="1 3" key="2">
    <citation type="journal article" date="2018" name="Plant J.">
        <title>The Physcomitrella patens chromosome-scale assembly reveals moss genome structure and evolution.</title>
        <authorList>
            <person name="Lang D."/>
            <person name="Ullrich K.K."/>
            <person name="Murat F."/>
            <person name="Fuchs J."/>
            <person name="Jenkins J."/>
            <person name="Haas F.B."/>
            <person name="Piednoel M."/>
            <person name="Gundlach H."/>
            <person name="Van Bel M."/>
            <person name="Meyberg R."/>
            <person name="Vives C."/>
            <person name="Morata J."/>
            <person name="Symeonidi A."/>
            <person name="Hiss M."/>
            <person name="Muchero W."/>
            <person name="Kamisugi Y."/>
            <person name="Saleh O."/>
            <person name="Blanc G."/>
            <person name="Decker E.L."/>
            <person name="van Gessel N."/>
            <person name="Grimwood J."/>
            <person name="Hayes R.D."/>
            <person name="Graham S.W."/>
            <person name="Gunter L.E."/>
            <person name="McDaniel S.F."/>
            <person name="Hoernstein S.N.W."/>
            <person name="Larsson A."/>
            <person name="Li F.W."/>
            <person name="Perroud P.F."/>
            <person name="Phillips J."/>
            <person name="Ranjan P."/>
            <person name="Rokshar D.S."/>
            <person name="Rothfels C.J."/>
            <person name="Schneider L."/>
            <person name="Shu S."/>
            <person name="Stevenson D.W."/>
            <person name="Thummler F."/>
            <person name="Tillich M."/>
            <person name="Villarreal Aguilar J.C."/>
            <person name="Widiez T."/>
            <person name="Wong G.K."/>
            <person name="Wymore A."/>
            <person name="Zhang Y."/>
            <person name="Zimmer A.D."/>
            <person name="Quatrano R.S."/>
            <person name="Mayer K.F.X."/>
            <person name="Goodstein D."/>
            <person name="Casacuberta J.M."/>
            <person name="Vandepoele K."/>
            <person name="Reski R."/>
            <person name="Cuming A.C."/>
            <person name="Tuskan G.A."/>
            <person name="Maumus F."/>
            <person name="Salse J."/>
            <person name="Schmutz J."/>
            <person name="Rensing S.A."/>
        </authorList>
    </citation>
    <scope>NUCLEOTIDE SEQUENCE [LARGE SCALE GENOMIC DNA]</scope>
    <source>
        <strain evidence="2 3">cv. Gransden 2004</strain>
    </source>
</reference>
<sequence length="107" mass="12224">MMNIRNHDRLQQLIHIKSYTGDYFGAITYDVIKMPCTIFGIIIGKTRVQPKDNKKCGYVIMVVAEPVQCLSLDLQPEADYKYVRKVGTLMLELDTCVVGSYSRVTFI</sequence>
<evidence type="ECO:0000313" key="1">
    <source>
        <dbReference type="EMBL" id="PNR33403.1"/>
    </source>
</evidence>
<accession>A0A2K1IVV1</accession>
<dbReference type="EMBL" id="ABEU02000020">
    <property type="protein sequence ID" value="PNR33403.1"/>
    <property type="molecule type" value="Genomic_DNA"/>
</dbReference>
<gene>
    <name evidence="1" type="ORF">PHYPA_025347</name>
</gene>
<reference evidence="2" key="3">
    <citation type="submission" date="2020-12" db="UniProtKB">
        <authorList>
            <consortium name="EnsemblPlants"/>
        </authorList>
    </citation>
    <scope>IDENTIFICATION</scope>
</reference>
<dbReference type="Gramene" id="Pp3c20_19731V3.1">
    <property type="protein sequence ID" value="PAC:32946889.CDS.1"/>
    <property type="gene ID" value="Pp3c20_19731"/>
</dbReference>
<dbReference type="AlphaFoldDB" id="A0A2K1IVV1"/>
<organism evidence="1">
    <name type="scientific">Physcomitrium patens</name>
    <name type="common">Spreading-leaved earth moss</name>
    <name type="synonym">Physcomitrella patens</name>
    <dbReference type="NCBI Taxonomy" id="3218"/>
    <lineage>
        <taxon>Eukaryota</taxon>
        <taxon>Viridiplantae</taxon>
        <taxon>Streptophyta</taxon>
        <taxon>Embryophyta</taxon>
        <taxon>Bryophyta</taxon>
        <taxon>Bryophytina</taxon>
        <taxon>Bryopsida</taxon>
        <taxon>Funariidae</taxon>
        <taxon>Funariales</taxon>
        <taxon>Funariaceae</taxon>
        <taxon>Physcomitrium</taxon>
    </lineage>
</organism>
<reference evidence="1 3" key="1">
    <citation type="journal article" date="2008" name="Science">
        <title>The Physcomitrella genome reveals evolutionary insights into the conquest of land by plants.</title>
        <authorList>
            <person name="Rensing S."/>
            <person name="Lang D."/>
            <person name="Zimmer A."/>
            <person name="Terry A."/>
            <person name="Salamov A."/>
            <person name="Shapiro H."/>
            <person name="Nishiyama T."/>
            <person name="Perroud P.-F."/>
            <person name="Lindquist E."/>
            <person name="Kamisugi Y."/>
            <person name="Tanahashi T."/>
            <person name="Sakakibara K."/>
            <person name="Fujita T."/>
            <person name="Oishi K."/>
            <person name="Shin-I T."/>
            <person name="Kuroki Y."/>
            <person name="Toyoda A."/>
            <person name="Suzuki Y."/>
            <person name="Hashimoto A."/>
            <person name="Yamaguchi K."/>
            <person name="Sugano A."/>
            <person name="Kohara Y."/>
            <person name="Fujiyama A."/>
            <person name="Anterola A."/>
            <person name="Aoki S."/>
            <person name="Ashton N."/>
            <person name="Barbazuk W.B."/>
            <person name="Barker E."/>
            <person name="Bennetzen J."/>
            <person name="Bezanilla M."/>
            <person name="Blankenship R."/>
            <person name="Cho S.H."/>
            <person name="Dutcher S."/>
            <person name="Estelle M."/>
            <person name="Fawcett J.A."/>
            <person name="Gundlach H."/>
            <person name="Hanada K."/>
            <person name="Heyl A."/>
            <person name="Hicks K.A."/>
            <person name="Hugh J."/>
            <person name="Lohr M."/>
            <person name="Mayer K."/>
            <person name="Melkozernov A."/>
            <person name="Murata T."/>
            <person name="Nelson D."/>
            <person name="Pils B."/>
            <person name="Prigge M."/>
            <person name="Reiss B."/>
            <person name="Renner T."/>
            <person name="Rombauts S."/>
            <person name="Rushton P."/>
            <person name="Sanderfoot A."/>
            <person name="Schween G."/>
            <person name="Shiu S.-H."/>
            <person name="Stueber K."/>
            <person name="Theodoulou F.L."/>
            <person name="Tu H."/>
            <person name="Van de Peer Y."/>
            <person name="Verrier P.J."/>
            <person name="Waters E."/>
            <person name="Wood A."/>
            <person name="Yang L."/>
            <person name="Cove D."/>
            <person name="Cuming A."/>
            <person name="Hasebe M."/>
            <person name="Lucas S."/>
            <person name="Mishler D.B."/>
            <person name="Reski R."/>
            <person name="Grigoriev I."/>
            <person name="Quatrano R.S."/>
            <person name="Boore J.L."/>
        </authorList>
    </citation>
    <scope>NUCLEOTIDE SEQUENCE [LARGE SCALE GENOMIC DNA]</scope>
    <source>
        <strain evidence="2 3">cv. Gransden 2004</strain>
    </source>
</reference>
<dbReference type="EnsemblPlants" id="Pp3c20_19731V3.1">
    <property type="protein sequence ID" value="PAC:32946889.CDS.1"/>
    <property type="gene ID" value="Pp3c20_19731"/>
</dbReference>
<protein>
    <submittedName>
        <fullName evidence="1 2">Uncharacterized protein</fullName>
    </submittedName>
</protein>
<evidence type="ECO:0000313" key="2">
    <source>
        <dbReference type="EnsemblPlants" id="PAC:32946889.CDS.1"/>
    </source>
</evidence>
<dbReference type="InParanoid" id="A0A2K1IVV1"/>